<dbReference type="Pfam" id="PF07883">
    <property type="entry name" value="Cupin_2"/>
    <property type="match status" value="1"/>
</dbReference>
<dbReference type="GO" id="GO:0043565">
    <property type="term" value="F:sequence-specific DNA binding"/>
    <property type="evidence" value="ECO:0007669"/>
    <property type="project" value="InterPro"/>
</dbReference>
<dbReference type="InterPro" id="IPR013096">
    <property type="entry name" value="Cupin_2"/>
</dbReference>
<dbReference type="PANTHER" id="PTHR43280:SF30">
    <property type="entry name" value="MMSAB OPERON REGULATORY PROTEIN"/>
    <property type="match status" value="1"/>
</dbReference>
<name>A0A3S8ZY19_9BACL</name>
<protein>
    <submittedName>
        <fullName evidence="5">AraC family transcriptional regulator</fullName>
    </submittedName>
</protein>
<keyword evidence="6" id="KW-1185">Reference proteome</keyword>
<evidence type="ECO:0000256" key="2">
    <source>
        <dbReference type="ARBA" id="ARBA00023125"/>
    </source>
</evidence>
<dbReference type="InterPro" id="IPR014710">
    <property type="entry name" value="RmlC-like_jellyroll"/>
</dbReference>
<accession>A0A3S8ZY19</accession>
<organism evidence="5 6">
    <name type="scientific">Paenibacillus albus</name>
    <dbReference type="NCBI Taxonomy" id="2495582"/>
    <lineage>
        <taxon>Bacteria</taxon>
        <taxon>Bacillati</taxon>
        <taxon>Bacillota</taxon>
        <taxon>Bacilli</taxon>
        <taxon>Bacillales</taxon>
        <taxon>Paenibacillaceae</taxon>
        <taxon>Paenibacillus</taxon>
    </lineage>
</organism>
<dbReference type="SMART" id="SM00342">
    <property type="entry name" value="HTH_ARAC"/>
    <property type="match status" value="1"/>
</dbReference>
<dbReference type="Proteomes" id="UP000272528">
    <property type="component" value="Chromosome"/>
</dbReference>
<dbReference type="Gene3D" id="1.10.10.60">
    <property type="entry name" value="Homeodomain-like"/>
    <property type="match status" value="2"/>
</dbReference>
<dbReference type="Pfam" id="PF12833">
    <property type="entry name" value="HTH_18"/>
    <property type="match status" value="1"/>
</dbReference>
<dbReference type="PROSITE" id="PS01124">
    <property type="entry name" value="HTH_ARAC_FAMILY_2"/>
    <property type="match status" value="1"/>
</dbReference>
<dbReference type="GO" id="GO:0003700">
    <property type="term" value="F:DNA-binding transcription factor activity"/>
    <property type="evidence" value="ECO:0007669"/>
    <property type="project" value="InterPro"/>
</dbReference>
<dbReference type="Gene3D" id="2.60.120.10">
    <property type="entry name" value="Jelly Rolls"/>
    <property type="match status" value="1"/>
</dbReference>
<dbReference type="InterPro" id="IPR018060">
    <property type="entry name" value="HTH_AraC"/>
</dbReference>
<sequence>MNLGKKLFILAAMRGGLYLADSTLFRGQPIYIAGSSFDMAGGDNRFNLELHKHDANSEMLLIEEGEGEFEIDGRSYTAGAGSMLFYHRGIWHKEQSTKHPFRCTYVGFTGLQIGELERDFFLSRDRVPIIQLHDQLPVIRKLMRDTIAESHKFEPEAQMIASHYLGIIFAKLARIAYYGDEAQRSRFPAKEAVWKAKRIIEENYSAPLTLDSLAEETYLNKYHLAHLFKELVGVSPIQFLIYCRIEAAKRYLRTTSLQVKEIAEIVGYQSEPSFYNVFMKVSGVTPRKYREG</sequence>
<dbReference type="PANTHER" id="PTHR43280">
    <property type="entry name" value="ARAC-FAMILY TRANSCRIPTIONAL REGULATOR"/>
    <property type="match status" value="1"/>
</dbReference>
<dbReference type="PRINTS" id="PR00032">
    <property type="entry name" value="HTHARAC"/>
</dbReference>
<evidence type="ECO:0000313" key="5">
    <source>
        <dbReference type="EMBL" id="AZN38314.1"/>
    </source>
</evidence>
<gene>
    <name evidence="5" type="ORF">EJC50_00450</name>
</gene>
<dbReference type="InterPro" id="IPR020449">
    <property type="entry name" value="Tscrpt_reg_AraC-type_HTH"/>
</dbReference>
<proteinExistence type="predicted"/>
<dbReference type="EMBL" id="CP034437">
    <property type="protein sequence ID" value="AZN38314.1"/>
    <property type="molecule type" value="Genomic_DNA"/>
</dbReference>
<dbReference type="InterPro" id="IPR037923">
    <property type="entry name" value="HTH-like"/>
</dbReference>
<dbReference type="SUPFAM" id="SSF51215">
    <property type="entry name" value="Regulatory protein AraC"/>
    <property type="match status" value="1"/>
</dbReference>
<evidence type="ECO:0000256" key="3">
    <source>
        <dbReference type="ARBA" id="ARBA00023163"/>
    </source>
</evidence>
<keyword evidence="1" id="KW-0805">Transcription regulation</keyword>
<evidence type="ECO:0000259" key="4">
    <source>
        <dbReference type="PROSITE" id="PS01124"/>
    </source>
</evidence>
<keyword evidence="2" id="KW-0238">DNA-binding</keyword>
<dbReference type="OrthoDB" id="182534at2"/>
<reference evidence="6" key="1">
    <citation type="submission" date="2018-12" db="EMBL/GenBank/DDBJ databases">
        <title>Genome sequence of Peanibacillus sp.</title>
        <authorList>
            <person name="Subramani G."/>
            <person name="Srinivasan S."/>
            <person name="Kim M.K."/>
        </authorList>
    </citation>
    <scope>NUCLEOTIDE SEQUENCE [LARGE SCALE GENOMIC DNA]</scope>
    <source>
        <strain evidence="6">18JY67-1</strain>
    </source>
</reference>
<evidence type="ECO:0000313" key="6">
    <source>
        <dbReference type="Proteomes" id="UP000272528"/>
    </source>
</evidence>
<dbReference type="InterPro" id="IPR009057">
    <property type="entry name" value="Homeodomain-like_sf"/>
</dbReference>
<evidence type="ECO:0000256" key="1">
    <source>
        <dbReference type="ARBA" id="ARBA00023015"/>
    </source>
</evidence>
<dbReference type="KEGG" id="palb:EJC50_00450"/>
<dbReference type="SUPFAM" id="SSF46689">
    <property type="entry name" value="Homeodomain-like"/>
    <property type="match status" value="2"/>
</dbReference>
<feature type="domain" description="HTH araC/xylS-type" evidence="4">
    <location>
        <begin position="194"/>
        <end position="292"/>
    </location>
</feature>
<keyword evidence="3" id="KW-0804">Transcription</keyword>
<dbReference type="AlphaFoldDB" id="A0A3S8ZY19"/>